<name>J9G482_9ZZZZ</name>
<reference evidence="1" key="1">
    <citation type="journal article" date="2012" name="PLoS ONE">
        <title>Gene sets for utilization of primary and secondary nutrition supplies in the distal gut of endangered iberian lynx.</title>
        <authorList>
            <person name="Alcaide M."/>
            <person name="Messina E."/>
            <person name="Richter M."/>
            <person name="Bargiela R."/>
            <person name="Peplies J."/>
            <person name="Huws S.A."/>
            <person name="Newbold C.J."/>
            <person name="Golyshin P.N."/>
            <person name="Simon M.A."/>
            <person name="Lopez G."/>
            <person name="Yakimov M.M."/>
            <person name="Ferrer M."/>
        </authorList>
    </citation>
    <scope>NUCLEOTIDE SEQUENCE</scope>
</reference>
<dbReference type="AlphaFoldDB" id="J9G482"/>
<dbReference type="EMBL" id="AMCI01005189">
    <property type="protein sequence ID" value="EJW96612.1"/>
    <property type="molecule type" value="Genomic_DNA"/>
</dbReference>
<gene>
    <name evidence="1" type="ORF">EVA_15281</name>
</gene>
<comment type="caution">
    <text evidence="1">The sequence shown here is derived from an EMBL/GenBank/DDBJ whole genome shotgun (WGS) entry which is preliminary data.</text>
</comment>
<evidence type="ECO:0000313" key="1">
    <source>
        <dbReference type="EMBL" id="EJW96612.1"/>
    </source>
</evidence>
<organism evidence="1">
    <name type="scientific">gut metagenome</name>
    <dbReference type="NCBI Taxonomy" id="749906"/>
    <lineage>
        <taxon>unclassified sequences</taxon>
        <taxon>metagenomes</taxon>
        <taxon>organismal metagenomes</taxon>
    </lineage>
</organism>
<proteinExistence type="predicted"/>
<sequence length="49" mass="5100">MAAAEPSFNTSIASISSGAMAFNDVMFPGIPSIITNGSLLPFKEEAPRI</sequence>
<accession>J9G482</accession>
<protein>
    <submittedName>
        <fullName evidence="1">Uncharacterized protein</fullName>
    </submittedName>
</protein>